<evidence type="ECO:0000256" key="1">
    <source>
        <dbReference type="SAM" id="MobiDB-lite"/>
    </source>
</evidence>
<gene>
    <name evidence="2" type="ORF">C7H19_23870</name>
</gene>
<sequence>MEIREQLESILNGIPTSKKPLDRIVFYDNFRRLYGYDLNEREGKEEKGKPLILGRPDITGLDEDEIPF</sequence>
<reference evidence="2 3" key="1">
    <citation type="submission" date="2018-03" db="EMBL/GenBank/DDBJ databases">
        <title>The ancient ancestry and fast evolution of plastids.</title>
        <authorList>
            <person name="Moore K.R."/>
            <person name="Magnabosco C."/>
            <person name="Momper L."/>
            <person name="Gold D.A."/>
            <person name="Bosak T."/>
            <person name="Fournier G.P."/>
        </authorList>
    </citation>
    <scope>NUCLEOTIDE SEQUENCE [LARGE SCALE GENOMIC DNA]</scope>
    <source>
        <strain evidence="2 3">CCALA 016</strain>
    </source>
</reference>
<evidence type="ECO:0000313" key="2">
    <source>
        <dbReference type="EMBL" id="PSF30439.1"/>
    </source>
</evidence>
<protein>
    <submittedName>
        <fullName evidence="2">Uncharacterized protein</fullName>
    </submittedName>
</protein>
<dbReference type="Proteomes" id="UP000239001">
    <property type="component" value="Unassembled WGS sequence"/>
</dbReference>
<accession>A0A2T1LR39</accession>
<proteinExistence type="predicted"/>
<organism evidence="2 3">
    <name type="scientific">Aphanothece hegewaldii CCALA 016</name>
    <dbReference type="NCBI Taxonomy" id="2107694"/>
    <lineage>
        <taxon>Bacteria</taxon>
        <taxon>Bacillati</taxon>
        <taxon>Cyanobacteriota</taxon>
        <taxon>Cyanophyceae</taxon>
        <taxon>Oscillatoriophycideae</taxon>
        <taxon>Chroococcales</taxon>
        <taxon>Aphanothecaceae</taxon>
        <taxon>Aphanothece</taxon>
    </lineage>
</organism>
<reference evidence="2 3" key="2">
    <citation type="submission" date="2018-03" db="EMBL/GenBank/DDBJ databases">
        <authorList>
            <person name="Keele B.F."/>
        </authorList>
    </citation>
    <scope>NUCLEOTIDE SEQUENCE [LARGE SCALE GENOMIC DNA]</scope>
    <source>
        <strain evidence="2 3">CCALA 016</strain>
    </source>
</reference>
<dbReference type="EMBL" id="PXOH01000056">
    <property type="protein sequence ID" value="PSF30439.1"/>
    <property type="molecule type" value="Genomic_DNA"/>
</dbReference>
<comment type="caution">
    <text evidence="2">The sequence shown here is derived from an EMBL/GenBank/DDBJ whole genome shotgun (WGS) entry which is preliminary data.</text>
</comment>
<evidence type="ECO:0000313" key="3">
    <source>
        <dbReference type="Proteomes" id="UP000239001"/>
    </source>
</evidence>
<name>A0A2T1LR39_9CHRO</name>
<feature type="region of interest" description="Disordered" evidence="1">
    <location>
        <begin position="45"/>
        <end position="68"/>
    </location>
</feature>
<dbReference type="AlphaFoldDB" id="A0A2T1LR39"/>
<dbReference type="RefSeq" id="WP_106459411.1">
    <property type="nucleotide sequence ID" value="NZ_PXOH01000056.1"/>
</dbReference>
<keyword evidence="3" id="KW-1185">Reference proteome</keyword>